<proteinExistence type="predicted"/>
<evidence type="ECO:0000313" key="1">
    <source>
        <dbReference type="EMBL" id="KFM57585.1"/>
    </source>
</evidence>
<feature type="non-terminal residue" evidence="1">
    <location>
        <position position="86"/>
    </location>
</feature>
<keyword evidence="2" id="KW-1185">Reference proteome</keyword>
<organism evidence="1 2">
    <name type="scientific">Stegodyphus mimosarum</name>
    <name type="common">African social velvet spider</name>
    <dbReference type="NCBI Taxonomy" id="407821"/>
    <lineage>
        <taxon>Eukaryota</taxon>
        <taxon>Metazoa</taxon>
        <taxon>Ecdysozoa</taxon>
        <taxon>Arthropoda</taxon>
        <taxon>Chelicerata</taxon>
        <taxon>Arachnida</taxon>
        <taxon>Araneae</taxon>
        <taxon>Araneomorphae</taxon>
        <taxon>Entelegynae</taxon>
        <taxon>Eresoidea</taxon>
        <taxon>Eresidae</taxon>
        <taxon>Stegodyphus</taxon>
    </lineage>
</organism>
<dbReference type="AlphaFoldDB" id="A0A087SXJ6"/>
<reference evidence="1 2" key="1">
    <citation type="submission" date="2013-11" db="EMBL/GenBank/DDBJ databases">
        <title>Genome sequencing of Stegodyphus mimosarum.</title>
        <authorList>
            <person name="Bechsgaard J."/>
        </authorList>
    </citation>
    <scope>NUCLEOTIDE SEQUENCE [LARGE SCALE GENOMIC DNA]</scope>
</reference>
<dbReference type="Proteomes" id="UP000054359">
    <property type="component" value="Unassembled WGS sequence"/>
</dbReference>
<gene>
    <name evidence="1" type="ORF">X975_05691</name>
</gene>
<accession>A0A087SXJ6</accession>
<name>A0A087SXJ6_STEMI</name>
<protein>
    <submittedName>
        <fullName evidence="1">Uncharacterized protein</fullName>
    </submittedName>
</protein>
<sequence length="86" mass="9846">MLLLHMVNILVFRDEAEKFITHANHPLGLVSVQAPSVAVNYTIFWQSVHSHFLTSQSIAFPQSLHTYHVHLKYMPFLPTFLASSEL</sequence>
<evidence type="ECO:0000313" key="2">
    <source>
        <dbReference type="Proteomes" id="UP000054359"/>
    </source>
</evidence>
<dbReference type="EMBL" id="KK112412">
    <property type="protein sequence ID" value="KFM57585.1"/>
    <property type="molecule type" value="Genomic_DNA"/>
</dbReference>